<reference evidence="3 4" key="1">
    <citation type="submission" date="2016-03" db="EMBL/GenBank/DDBJ databases">
        <title>Genome sequence of Nesiotobacter sp. nov., a moderately halophilic alphaproteobacterium isolated from the Yellow Sea, China.</title>
        <authorList>
            <person name="Zhang G."/>
            <person name="Zhang R."/>
        </authorList>
    </citation>
    <scope>NUCLEOTIDE SEQUENCE [LARGE SCALE GENOMIC DNA]</scope>
    <source>
        <strain evidence="3 4">WB1-6</strain>
    </source>
</reference>
<evidence type="ECO:0000313" key="4">
    <source>
        <dbReference type="Proteomes" id="UP000185783"/>
    </source>
</evidence>
<dbReference type="PANTHER" id="PTHR30105">
    <property type="entry name" value="UNCHARACTERIZED YIBQ-RELATED"/>
    <property type="match status" value="1"/>
</dbReference>
<comment type="caution">
    <text evidence="3">The sequence shown here is derived from an EMBL/GenBank/DDBJ whole genome shotgun (WGS) entry which is preliminary data.</text>
</comment>
<keyword evidence="2" id="KW-0812">Transmembrane</keyword>
<dbReference type="EMBL" id="LVVZ01000014">
    <property type="protein sequence ID" value="OKL44346.1"/>
    <property type="molecule type" value="Genomic_DNA"/>
</dbReference>
<dbReference type="Pfam" id="PF04748">
    <property type="entry name" value="Polysacc_deac_2"/>
    <property type="match status" value="1"/>
</dbReference>
<keyword evidence="2" id="KW-1133">Transmembrane helix</keyword>
<dbReference type="Gene3D" id="3.20.20.370">
    <property type="entry name" value="Glycoside hydrolase/deacetylase"/>
    <property type="match status" value="1"/>
</dbReference>
<keyword evidence="2" id="KW-0472">Membrane</keyword>
<evidence type="ECO:0000313" key="3">
    <source>
        <dbReference type="EMBL" id="OKL44346.1"/>
    </source>
</evidence>
<evidence type="ECO:0008006" key="5">
    <source>
        <dbReference type="Google" id="ProtNLM"/>
    </source>
</evidence>
<dbReference type="AlphaFoldDB" id="A0A1U7JHW7"/>
<evidence type="ECO:0000256" key="1">
    <source>
        <dbReference type="SAM" id="MobiDB-lite"/>
    </source>
</evidence>
<sequence length="382" mass="41122">MPGDDLTAPLGLKQPWYHHPPFGLIGVALLTLLAITGFIWIGVVNDPLGGEPTATVKLSTDLKGVTQHDFTVVELPRELDNVIGPDGAEPARQTVNAGKGPQPEMAAELGAEPDAPHLPLQELIENGPYGPLPRTADNGVRPLDVYAQIAPLAHEAPARIALLLNGVGLNETISSMALDNLPKQITLGLSPYGTDVDRWMSTARQQGNEVLMQVPMEPFDYPDNDAGPHSLLTKSASAQNTDKLHWVMARTTNYIGLVNFMGQRFLSDGKALTPFLQEAQERGLMFVDASGSARSLSQEIADTTQTPFVKVDVVVDEELSQQAIETQLLQLESLARSRGLAVASATAYPITLKQLARWTRTLEDRGLTLIPISAAIDGDASH</sequence>
<dbReference type="CDD" id="cd10936">
    <property type="entry name" value="CE4_DAC2"/>
    <property type="match status" value="1"/>
</dbReference>
<feature type="transmembrane region" description="Helical" evidence="2">
    <location>
        <begin position="22"/>
        <end position="43"/>
    </location>
</feature>
<dbReference type="InterPro" id="IPR006837">
    <property type="entry name" value="Divergent_DAC"/>
</dbReference>
<protein>
    <recommendedName>
        <fullName evidence="5">Divergent polysaccharide deacetylase</fullName>
    </recommendedName>
</protein>
<proteinExistence type="predicted"/>
<dbReference type="InterPro" id="IPR011330">
    <property type="entry name" value="Glyco_hydro/deAcase_b/a-brl"/>
</dbReference>
<feature type="region of interest" description="Disordered" evidence="1">
    <location>
        <begin position="82"/>
        <end position="107"/>
    </location>
</feature>
<dbReference type="SUPFAM" id="SSF88713">
    <property type="entry name" value="Glycoside hydrolase/deacetylase"/>
    <property type="match status" value="1"/>
</dbReference>
<dbReference type="STRING" id="197461.A3843_08060"/>
<dbReference type="RefSeq" id="WP_036488436.1">
    <property type="nucleotide sequence ID" value="NZ_LVVZ01000014.1"/>
</dbReference>
<gene>
    <name evidence="3" type="ORF">A3843_08060</name>
</gene>
<dbReference type="PANTHER" id="PTHR30105:SF2">
    <property type="entry name" value="DIVERGENT POLYSACCHARIDE DEACETYLASE SUPERFAMILY"/>
    <property type="match status" value="1"/>
</dbReference>
<accession>A0A1U7JHW7</accession>
<keyword evidence="4" id="KW-1185">Reference proteome</keyword>
<evidence type="ECO:0000256" key="2">
    <source>
        <dbReference type="SAM" id="Phobius"/>
    </source>
</evidence>
<name>A0A1U7JHW7_9HYPH</name>
<dbReference type="Proteomes" id="UP000185783">
    <property type="component" value="Unassembled WGS sequence"/>
</dbReference>
<dbReference type="GO" id="GO:0005975">
    <property type="term" value="P:carbohydrate metabolic process"/>
    <property type="evidence" value="ECO:0007669"/>
    <property type="project" value="InterPro"/>
</dbReference>
<organism evidence="3 4">
    <name type="scientific">Pseudovibrio exalbescens</name>
    <dbReference type="NCBI Taxonomy" id="197461"/>
    <lineage>
        <taxon>Bacteria</taxon>
        <taxon>Pseudomonadati</taxon>
        <taxon>Pseudomonadota</taxon>
        <taxon>Alphaproteobacteria</taxon>
        <taxon>Hyphomicrobiales</taxon>
        <taxon>Stappiaceae</taxon>
        <taxon>Pseudovibrio</taxon>
    </lineage>
</organism>